<dbReference type="VEuPathDB" id="VectorBase:GAUT040533"/>
<sequence>MDISCCQSSVRGINADTSNAVMMHLDEEFKLLINTQFCNNKQFTGQRTTSSTAENRTWIKSLFTFLIKLCKHCSASKTTNSVFNLPSFVMIAGFNKNAKQINKNDMNFSLRLS</sequence>
<organism evidence="1 2">
    <name type="scientific">Glossina austeni</name>
    <name type="common">Savannah tsetse fly</name>
    <dbReference type="NCBI Taxonomy" id="7395"/>
    <lineage>
        <taxon>Eukaryota</taxon>
        <taxon>Metazoa</taxon>
        <taxon>Ecdysozoa</taxon>
        <taxon>Arthropoda</taxon>
        <taxon>Hexapoda</taxon>
        <taxon>Insecta</taxon>
        <taxon>Pterygota</taxon>
        <taxon>Neoptera</taxon>
        <taxon>Endopterygota</taxon>
        <taxon>Diptera</taxon>
        <taxon>Brachycera</taxon>
        <taxon>Muscomorpha</taxon>
        <taxon>Hippoboscoidea</taxon>
        <taxon>Glossinidae</taxon>
        <taxon>Glossina</taxon>
    </lineage>
</organism>
<evidence type="ECO:0000313" key="2">
    <source>
        <dbReference type="Proteomes" id="UP000078200"/>
    </source>
</evidence>
<accession>A0A1A9VLB0</accession>
<keyword evidence="2" id="KW-1185">Reference proteome</keyword>
<proteinExistence type="predicted"/>
<evidence type="ECO:0000313" key="1">
    <source>
        <dbReference type="EnsemblMetazoa" id="GAUT040533-PA"/>
    </source>
</evidence>
<name>A0A1A9VLB0_GLOAU</name>
<dbReference type="Proteomes" id="UP000078200">
    <property type="component" value="Unassembled WGS sequence"/>
</dbReference>
<protein>
    <submittedName>
        <fullName evidence="1">Uncharacterized protein</fullName>
    </submittedName>
</protein>
<dbReference type="AlphaFoldDB" id="A0A1A9VLB0"/>
<dbReference type="EnsemblMetazoa" id="GAUT040533-RA">
    <property type="protein sequence ID" value="GAUT040533-PA"/>
    <property type="gene ID" value="GAUT040533"/>
</dbReference>
<reference evidence="1" key="1">
    <citation type="submission" date="2020-05" db="UniProtKB">
        <authorList>
            <consortium name="EnsemblMetazoa"/>
        </authorList>
    </citation>
    <scope>IDENTIFICATION</scope>
    <source>
        <strain evidence="1">TTRI</strain>
    </source>
</reference>